<dbReference type="Proteomes" id="UP001244011">
    <property type="component" value="Unassembled WGS sequence"/>
</dbReference>
<feature type="region of interest" description="Disordered" evidence="2">
    <location>
        <begin position="124"/>
        <end position="185"/>
    </location>
</feature>
<feature type="region of interest" description="Disordered" evidence="2">
    <location>
        <begin position="381"/>
        <end position="419"/>
    </location>
</feature>
<dbReference type="SUPFAM" id="SSF57701">
    <property type="entry name" value="Zn2/Cys6 DNA-binding domain"/>
    <property type="match status" value="1"/>
</dbReference>
<sequence>MSRNNSTTSLLQGFSVFQPTLGATLQWLPALGSKELDNMINAFFPGSCSIQDKRAHISMDFFEYSRQTGEKFKFYPVLADSHSSTTAPSPASSSAMHDSGYGSSFNLSPVAVSDMSPWVYPLSFTPAPTTSQPRTNSRSSPKKKSAVPSSQQADFSSLPGMRIMTKDGRDVTNSASRGCKTKEQRDHAHLMRIIKACDSCRRKKIRCDPSHKKRNASQAQPSQPVSRPAKKAKVTVHDKPLVDFGSAGLSLLVADPSLELDLASADLALQSFADPADDLWEQFVCFGQETPLFSDNYDFFSDPAGHLSSSSGSSSTSPSQLFTPSTLIPSAAACGLPPGSPSLEPTLPYLNPDGHGSSYVDFNLYSPVSDFLDEELQPMRKPQTGARGQDGPSYSLASCGEMEPNPGTTSLHDPVPGDASLQVGRLRLDHGLSRSSHLPCSVHDRSAPASTDQRMGREQHGVVPSLGQTRPQLSPDDASLRIGSGVRAAVDCPIGHASEQLFAGAQSTSPVVQQYSATAPWPSPILVPPPPLPGNSSPRSSEGMNNTVVRVHGVHSSIRDSTNRPRMETQAPLRILRCTPASTSANTASGNGLGVPGNRHHHNLAGQHTAWSHPTPPTEGSPVSGQSPSRGTNVPSRHGTSLAVSGAGSVLAHQASRGSLTDNYHLHDASDAVRFGLEPTAGESLMDYSCPLLSGLVVALALLYQLMRHVLTRATQAVSKPLSSGLLMSISFCHVLISGLVCCLKVSDTDSQNLGRWSNFLVAIALGGAILLACDSRQPNSTAQRLCGPANNRSTIVNASRIVEPKIQKVLIPLRRFQSASTKQLVKQLAQLGSIQSAGF</sequence>
<reference evidence="3" key="1">
    <citation type="submission" date="2023-06" db="EMBL/GenBank/DDBJ databases">
        <title>Genome-scale phylogeny and comparative genomics of the fungal order Sordariales.</title>
        <authorList>
            <consortium name="Lawrence Berkeley National Laboratory"/>
            <person name="Hensen N."/>
            <person name="Bonometti L."/>
            <person name="Westerberg I."/>
            <person name="Brannstrom I.O."/>
            <person name="Guillou S."/>
            <person name="Cros-Aarteil S."/>
            <person name="Calhoun S."/>
            <person name="Haridas S."/>
            <person name="Kuo A."/>
            <person name="Mondo S."/>
            <person name="Pangilinan J."/>
            <person name="Riley R."/>
            <person name="Labutti K."/>
            <person name="Andreopoulos B."/>
            <person name="Lipzen A."/>
            <person name="Chen C."/>
            <person name="Yanf M."/>
            <person name="Daum C."/>
            <person name="Ng V."/>
            <person name="Clum A."/>
            <person name="Steindorff A."/>
            <person name="Ohm R."/>
            <person name="Martin F."/>
            <person name="Silar P."/>
            <person name="Natvig D."/>
            <person name="Lalanne C."/>
            <person name="Gautier V."/>
            <person name="Ament-Velasquez S.L."/>
            <person name="Kruys A."/>
            <person name="Hutchinson M.I."/>
            <person name="Powell A.J."/>
            <person name="Barry K."/>
            <person name="Miller A.N."/>
            <person name="Grigoriev I.V."/>
            <person name="Debuchy R."/>
            <person name="Gladieux P."/>
            <person name="Thoren M.H."/>
            <person name="Johannesson H."/>
        </authorList>
    </citation>
    <scope>NUCLEOTIDE SEQUENCE</scope>
    <source>
        <strain evidence="3">8032-3</strain>
    </source>
</reference>
<dbReference type="InterPro" id="IPR036864">
    <property type="entry name" value="Zn2-C6_fun-type_DNA-bd_sf"/>
</dbReference>
<feature type="compositionally biased region" description="Polar residues" evidence="2">
    <location>
        <begin position="621"/>
        <end position="642"/>
    </location>
</feature>
<dbReference type="GO" id="GO:0008270">
    <property type="term" value="F:zinc ion binding"/>
    <property type="evidence" value="ECO:0007669"/>
    <property type="project" value="InterPro"/>
</dbReference>
<organism evidence="3 4">
    <name type="scientific">Phialemonium atrogriseum</name>
    <dbReference type="NCBI Taxonomy" id="1093897"/>
    <lineage>
        <taxon>Eukaryota</taxon>
        <taxon>Fungi</taxon>
        <taxon>Dikarya</taxon>
        <taxon>Ascomycota</taxon>
        <taxon>Pezizomycotina</taxon>
        <taxon>Sordariomycetes</taxon>
        <taxon>Sordariomycetidae</taxon>
        <taxon>Cephalothecales</taxon>
        <taxon>Cephalothecaceae</taxon>
        <taxon>Phialemonium</taxon>
    </lineage>
</organism>
<dbReference type="GeneID" id="85310728"/>
<evidence type="ECO:0008006" key="5">
    <source>
        <dbReference type="Google" id="ProtNLM"/>
    </source>
</evidence>
<keyword evidence="1" id="KW-0539">Nucleus</keyword>
<feature type="region of interest" description="Disordered" evidence="2">
    <location>
        <begin position="208"/>
        <end position="233"/>
    </location>
</feature>
<evidence type="ECO:0000256" key="1">
    <source>
        <dbReference type="ARBA" id="ARBA00023242"/>
    </source>
</evidence>
<dbReference type="InterPro" id="IPR001138">
    <property type="entry name" value="Zn2Cys6_DnaBD"/>
</dbReference>
<dbReference type="AlphaFoldDB" id="A0AAJ0FQC1"/>
<comment type="caution">
    <text evidence="3">The sequence shown here is derived from an EMBL/GenBank/DDBJ whole genome shotgun (WGS) entry which is preliminary data.</text>
</comment>
<feature type="region of interest" description="Disordered" evidence="2">
    <location>
        <begin position="582"/>
        <end position="642"/>
    </location>
</feature>
<name>A0AAJ0FQC1_9PEZI</name>
<dbReference type="CDD" id="cd00067">
    <property type="entry name" value="GAL4"/>
    <property type="match status" value="1"/>
</dbReference>
<evidence type="ECO:0000256" key="2">
    <source>
        <dbReference type="SAM" id="MobiDB-lite"/>
    </source>
</evidence>
<proteinExistence type="predicted"/>
<dbReference type="EMBL" id="MU839004">
    <property type="protein sequence ID" value="KAK1769005.1"/>
    <property type="molecule type" value="Genomic_DNA"/>
</dbReference>
<feature type="region of interest" description="Disordered" evidence="2">
    <location>
        <begin position="432"/>
        <end position="456"/>
    </location>
</feature>
<dbReference type="RefSeq" id="XP_060285218.1">
    <property type="nucleotide sequence ID" value="XM_060427541.1"/>
</dbReference>
<evidence type="ECO:0000313" key="4">
    <source>
        <dbReference type="Proteomes" id="UP001244011"/>
    </source>
</evidence>
<keyword evidence="4" id="KW-1185">Reference proteome</keyword>
<accession>A0AAJ0FQC1</accession>
<feature type="compositionally biased region" description="Polar residues" evidence="2">
    <location>
        <begin position="216"/>
        <end position="225"/>
    </location>
</feature>
<protein>
    <recommendedName>
        <fullName evidence="5">Zn(2)-C6 fungal-type domain-containing protein</fullName>
    </recommendedName>
</protein>
<evidence type="ECO:0000313" key="3">
    <source>
        <dbReference type="EMBL" id="KAK1769005.1"/>
    </source>
</evidence>
<feature type="compositionally biased region" description="Polar residues" evidence="2">
    <location>
        <begin position="126"/>
        <end position="136"/>
    </location>
</feature>
<gene>
    <name evidence="3" type="ORF">QBC33DRAFT_534475</name>
</gene>
<dbReference type="GO" id="GO:0000981">
    <property type="term" value="F:DNA-binding transcription factor activity, RNA polymerase II-specific"/>
    <property type="evidence" value="ECO:0007669"/>
    <property type="project" value="InterPro"/>
</dbReference>